<proteinExistence type="predicted"/>
<protein>
    <recommendedName>
        <fullName evidence="3">ATPase with chaperone activity</fullName>
    </recommendedName>
</protein>
<dbReference type="Proteomes" id="UP000430120">
    <property type="component" value="Unassembled WGS sequence"/>
</dbReference>
<dbReference type="AlphaFoldDB" id="A0A643FG45"/>
<reference evidence="1 2" key="1">
    <citation type="submission" date="2019-09" db="EMBL/GenBank/DDBJ databases">
        <title>Draft genome sequences of 48 bacterial type strains from the CCUG.</title>
        <authorList>
            <person name="Tunovic T."/>
            <person name="Pineiro-Iglesias B."/>
            <person name="Unosson C."/>
            <person name="Inganas E."/>
            <person name="Ohlen M."/>
            <person name="Cardew S."/>
            <person name="Jensie-Markopoulos S."/>
            <person name="Salva-Serra F."/>
            <person name="Jaen-Luchoro D."/>
            <person name="Karlsson R."/>
            <person name="Svensson-Stadler L."/>
            <person name="Chun J."/>
            <person name="Moore E."/>
        </authorList>
    </citation>
    <scope>NUCLEOTIDE SEQUENCE [LARGE SCALE GENOMIC DNA]</scope>
    <source>
        <strain evidence="1 2">CCUG 30977</strain>
    </source>
</reference>
<sequence>MSDDQLTPLPESFLALLGGRPVRGQAAQAELRGRYELCEDLASTLVPSAQALLHDDGLTEEDVLWRCHLGLAQPASGLQPGEAGWVVRRLAELLNWPCPPLDEAA</sequence>
<organism evidence="1 2">
    <name type="scientific">Ideonella dechloratans</name>
    <dbReference type="NCBI Taxonomy" id="36863"/>
    <lineage>
        <taxon>Bacteria</taxon>
        <taxon>Pseudomonadati</taxon>
        <taxon>Pseudomonadota</taxon>
        <taxon>Betaproteobacteria</taxon>
        <taxon>Burkholderiales</taxon>
        <taxon>Sphaerotilaceae</taxon>
        <taxon>Ideonella</taxon>
    </lineage>
</organism>
<evidence type="ECO:0008006" key="3">
    <source>
        <dbReference type="Google" id="ProtNLM"/>
    </source>
</evidence>
<keyword evidence="2" id="KW-1185">Reference proteome</keyword>
<dbReference type="EMBL" id="VZPB01000004">
    <property type="protein sequence ID" value="KAB0584734.1"/>
    <property type="molecule type" value="Genomic_DNA"/>
</dbReference>
<evidence type="ECO:0000313" key="1">
    <source>
        <dbReference type="EMBL" id="KAB0584734.1"/>
    </source>
</evidence>
<comment type="caution">
    <text evidence="1">The sequence shown here is derived from an EMBL/GenBank/DDBJ whole genome shotgun (WGS) entry which is preliminary data.</text>
</comment>
<dbReference type="RefSeq" id="WP_151122379.1">
    <property type="nucleotide sequence ID" value="NZ_CP088082.1"/>
</dbReference>
<dbReference type="OrthoDB" id="9152680at2"/>
<gene>
    <name evidence="1" type="ORF">F7Q92_02575</name>
</gene>
<evidence type="ECO:0000313" key="2">
    <source>
        <dbReference type="Proteomes" id="UP000430120"/>
    </source>
</evidence>
<name>A0A643FG45_IDEDE</name>
<accession>A0A643FG45</accession>